<keyword evidence="5" id="KW-1185">Reference proteome</keyword>
<feature type="region of interest" description="Disordered" evidence="1">
    <location>
        <begin position="242"/>
        <end position="322"/>
    </location>
</feature>
<evidence type="ECO:0000256" key="1">
    <source>
        <dbReference type="SAM" id="MobiDB-lite"/>
    </source>
</evidence>
<dbReference type="STRING" id="69332.A0A388MCK8"/>
<feature type="domain" description="Lunapark zinc ribbon" evidence="3">
    <location>
        <begin position="340"/>
        <end position="390"/>
    </location>
</feature>
<feature type="compositionally biased region" description="Basic and acidic residues" evidence="1">
    <location>
        <begin position="414"/>
        <end position="426"/>
    </location>
</feature>
<dbReference type="InterPro" id="IPR040115">
    <property type="entry name" value="Lnp"/>
</dbReference>
<evidence type="ECO:0000259" key="3">
    <source>
        <dbReference type="Pfam" id="PF10058"/>
    </source>
</evidence>
<protein>
    <recommendedName>
        <fullName evidence="3">Lunapark zinc ribbon domain-containing protein</fullName>
    </recommendedName>
</protein>
<dbReference type="OMA" id="YAYDGNE"/>
<dbReference type="EMBL" id="BFEA01001021">
    <property type="protein sequence ID" value="GBG92235.1"/>
    <property type="molecule type" value="Genomic_DNA"/>
</dbReference>
<keyword evidence="2" id="KW-0812">Transmembrane</keyword>
<feature type="region of interest" description="Disordered" evidence="1">
    <location>
        <begin position="1"/>
        <end position="50"/>
    </location>
</feature>
<dbReference type="Pfam" id="PF10058">
    <property type="entry name" value="Zn_ribbon_10"/>
    <property type="match status" value="1"/>
</dbReference>
<comment type="caution">
    <text evidence="4">The sequence shown here is derived from an EMBL/GenBank/DDBJ whole genome shotgun (WGS) entry which is preliminary data.</text>
</comment>
<name>A0A388MCK8_CHABU</name>
<feature type="region of interest" description="Disordered" evidence="1">
    <location>
        <begin position="400"/>
        <end position="466"/>
    </location>
</feature>
<evidence type="ECO:0000313" key="4">
    <source>
        <dbReference type="EMBL" id="GBG92235.1"/>
    </source>
</evidence>
<keyword evidence="2" id="KW-1133">Transmembrane helix</keyword>
<dbReference type="AlphaFoldDB" id="A0A388MCK8"/>
<dbReference type="PANTHER" id="PTHR22166">
    <property type="entry name" value="ENDOPLASMIC RETICULUM JUNCTION FORMATION PROTEIN LUNAPARK"/>
    <property type="match status" value="1"/>
</dbReference>
<evidence type="ECO:0000256" key="2">
    <source>
        <dbReference type="SAM" id="Phobius"/>
    </source>
</evidence>
<proteinExistence type="predicted"/>
<feature type="compositionally biased region" description="Basic and acidic residues" evidence="1">
    <location>
        <begin position="313"/>
        <end position="322"/>
    </location>
</feature>
<organism evidence="4 5">
    <name type="scientific">Chara braunii</name>
    <name type="common">Braun's stonewort</name>
    <dbReference type="NCBI Taxonomy" id="69332"/>
    <lineage>
        <taxon>Eukaryota</taxon>
        <taxon>Viridiplantae</taxon>
        <taxon>Streptophyta</taxon>
        <taxon>Charophyceae</taxon>
        <taxon>Charales</taxon>
        <taxon>Characeae</taxon>
        <taxon>Chara</taxon>
    </lineage>
</organism>
<sequence length="466" mass="50397">MSTTPGGKESPAAPSSIKGGGGNASPLSSPVRDSVIATPPSDPSSTKSSLPKKKGGFFSYIFGPFRFVFRLFRRHDDSDYGKKLESISKEEMALVSRLKQRSSYWRQLARAMILYSVAAEVAVLVFAILSTRSPTLSWQARSSRVVPVFVFPAMSYLLYVACAKYFQICEVKDKKNLEKLRNERTQKLDQLKEEKQFYAMLQLIQKYDPDPAAKAAATTALVSKLGAESGLKHRLVLDSVEGADGVPSDADPNVPRPPKTDPYGANVSGQSLRRRRNNPGAGPGPVNGSGPNPGLLQEGTGEPRSNDGGIVEFESRGDEGIDREWRRRHEALRGAPNGGFFARFAAMLVGEDPTQCYALICALCHQHNGLAKKEDYEVLTYYCPRCNHLNGNPDVIANSESTLPAPAHLPNGMENERGATDNDGNRDPGAGMGSTAHVGDAGNDAKSVKEVNGGVNETLARKDGKL</sequence>
<dbReference type="PANTHER" id="PTHR22166:SF12">
    <property type="entry name" value="ENDOPLASMIC RETICULUM JUNCTION FORMATION PROTEIN LUNAPARK"/>
    <property type="match status" value="1"/>
</dbReference>
<dbReference type="GO" id="GO:0071786">
    <property type="term" value="P:endoplasmic reticulum tubular network organization"/>
    <property type="evidence" value="ECO:0007669"/>
    <property type="project" value="InterPro"/>
</dbReference>
<dbReference type="GO" id="GO:0071782">
    <property type="term" value="C:endoplasmic reticulum tubular network"/>
    <property type="evidence" value="ECO:0007669"/>
    <property type="project" value="TreeGrafter"/>
</dbReference>
<dbReference type="Proteomes" id="UP000265515">
    <property type="component" value="Unassembled WGS sequence"/>
</dbReference>
<keyword evidence="2" id="KW-0472">Membrane</keyword>
<dbReference type="Gramene" id="GBG92235">
    <property type="protein sequence ID" value="GBG92235"/>
    <property type="gene ID" value="CBR_g54778"/>
</dbReference>
<accession>A0A388MCK8</accession>
<feature type="transmembrane region" description="Helical" evidence="2">
    <location>
        <begin position="149"/>
        <end position="166"/>
    </location>
</feature>
<evidence type="ECO:0000313" key="5">
    <source>
        <dbReference type="Proteomes" id="UP000265515"/>
    </source>
</evidence>
<dbReference type="OrthoDB" id="1725934at2759"/>
<feature type="transmembrane region" description="Helical" evidence="2">
    <location>
        <begin position="108"/>
        <end position="129"/>
    </location>
</feature>
<dbReference type="InterPro" id="IPR019273">
    <property type="entry name" value="Lunapark_Znf"/>
</dbReference>
<reference evidence="4 5" key="1">
    <citation type="journal article" date="2018" name="Cell">
        <title>The Chara Genome: Secondary Complexity and Implications for Plant Terrestrialization.</title>
        <authorList>
            <person name="Nishiyama T."/>
            <person name="Sakayama H."/>
            <person name="Vries J.D."/>
            <person name="Buschmann H."/>
            <person name="Saint-Marcoux D."/>
            <person name="Ullrich K.K."/>
            <person name="Haas F.B."/>
            <person name="Vanderstraeten L."/>
            <person name="Becker D."/>
            <person name="Lang D."/>
            <person name="Vosolsobe S."/>
            <person name="Rombauts S."/>
            <person name="Wilhelmsson P.K.I."/>
            <person name="Janitza P."/>
            <person name="Kern R."/>
            <person name="Heyl A."/>
            <person name="Rumpler F."/>
            <person name="Villalobos L.I.A.C."/>
            <person name="Clay J.M."/>
            <person name="Skokan R."/>
            <person name="Toyoda A."/>
            <person name="Suzuki Y."/>
            <person name="Kagoshima H."/>
            <person name="Schijlen E."/>
            <person name="Tajeshwar N."/>
            <person name="Catarino B."/>
            <person name="Hetherington A.J."/>
            <person name="Saltykova A."/>
            <person name="Bonnot C."/>
            <person name="Breuninger H."/>
            <person name="Symeonidi A."/>
            <person name="Radhakrishnan G.V."/>
            <person name="Van Nieuwerburgh F."/>
            <person name="Deforce D."/>
            <person name="Chang C."/>
            <person name="Karol K.G."/>
            <person name="Hedrich R."/>
            <person name="Ulvskov P."/>
            <person name="Glockner G."/>
            <person name="Delwiche C.F."/>
            <person name="Petrasek J."/>
            <person name="Van de Peer Y."/>
            <person name="Friml J."/>
            <person name="Beilby M."/>
            <person name="Dolan L."/>
            <person name="Kohara Y."/>
            <person name="Sugano S."/>
            <person name="Fujiyama A."/>
            <person name="Delaux P.-M."/>
            <person name="Quint M."/>
            <person name="TheiBen G."/>
            <person name="Hagemann M."/>
            <person name="Harholt J."/>
            <person name="Dunand C."/>
            <person name="Zachgo S."/>
            <person name="Langdale J."/>
            <person name="Maumus F."/>
            <person name="Straeten D.V.D."/>
            <person name="Gould S.B."/>
            <person name="Rensing S.A."/>
        </authorList>
    </citation>
    <scope>NUCLEOTIDE SEQUENCE [LARGE SCALE GENOMIC DNA]</scope>
    <source>
        <strain evidence="4 5">S276</strain>
    </source>
</reference>
<gene>
    <name evidence="4" type="ORF">CBR_g54778</name>
</gene>